<dbReference type="InParanoid" id="A2GCU2"/>
<dbReference type="OrthoDB" id="10587119at2759"/>
<reference evidence="1" key="2">
    <citation type="journal article" date="2007" name="Science">
        <title>Draft genome sequence of the sexually transmitted pathogen Trichomonas vaginalis.</title>
        <authorList>
            <person name="Carlton J.M."/>
            <person name="Hirt R.P."/>
            <person name="Silva J.C."/>
            <person name="Delcher A.L."/>
            <person name="Schatz M."/>
            <person name="Zhao Q."/>
            <person name="Wortman J.R."/>
            <person name="Bidwell S.L."/>
            <person name="Alsmark U.C.M."/>
            <person name="Besteiro S."/>
            <person name="Sicheritz-Ponten T."/>
            <person name="Noel C.J."/>
            <person name="Dacks J.B."/>
            <person name="Foster P.G."/>
            <person name="Simillion C."/>
            <person name="Van de Peer Y."/>
            <person name="Miranda-Saavedra D."/>
            <person name="Barton G.J."/>
            <person name="Westrop G.D."/>
            <person name="Mueller S."/>
            <person name="Dessi D."/>
            <person name="Fiori P.L."/>
            <person name="Ren Q."/>
            <person name="Paulsen I."/>
            <person name="Zhang H."/>
            <person name="Bastida-Corcuera F.D."/>
            <person name="Simoes-Barbosa A."/>
            <person name="Brown M.T."/>
            <person name="Hayes R.D."/>
            <person name="Mukherjee M."/>
            <person name="Okumura C.Y."/>
            <person name="Schneider R."/>
            <person name="Smith A.J."/>
            <person name="Vanacova S."/>
            <person name="Villalvazo M."/>
            <person name="Haas B.J."/>
            <person name="Pertea M."/>
            <person name="Feldblyum T.V."/>
            <person name="Utterback T.R."/>
            <person name="Shu C.L."/>
            <person name="Osoegawa K."/>
            <person name="de Jong P.J."/>
            <person name="Hrdy I."/>
            <person name="Horvathova L."/>
            <person name="Zubacova Z."/>
            <person name="Dolezal P."/>
            <person name="Malik S.B."/>
            <person name="Logsdon J.M. Jr."/>
            <person name="Henze K."/>
            <person name="Gupta A."/>
            <person name="Wang C.C."/>
            <person name="Dunne R.L."/>
            <person name="Upcroft J.A."/>
            <person name="Upcroft P."/>
            <person name="White O."/>
            <person name="Salzberg S.L."/>
            <person name="Tang P."/>
            <person name="Chiu C.-H."/>
            <person name="Lee Y.-S."/>
            <person name="Embley T.M."/>
            <person name="Coombs G.H."/>
            <person name="Mottram J.C."/>
            <person name="Tachezy J."/>
            <person name="Fraser-Liggett C.M."/>
            <person name="Johnson P.J."/>
        </authorList>
    </citation>
    <scope>NUCLEOTIDE SEQUENCE [LARGE SCALE GENOMIC DNA]</scope>
    <source>
        <strain evidence="1">G3</strain>
    </source>
</reference>
<evidence type="ECO:0000313" key="1">
    <source>
        <dbReference type="EMBL" id="EAX85026.1"/>
    </source>
</evidence>
<name>A2GCU2_TRIV3</name>
<protein>
    <submittedName>
        <fullName evidence="1">Uncharacterized protein</fullName>
    </submittedName>
</protein>
<dbReference type="Proteomes" id="UP000001542">
    <property type="component" value="Unassembled WGS sequence"/>
</dbReference>
<dbReference type="KEGG" id="tva:4742664"/>
<proteinExistence type="predicted"/>
<dbReference type="EMBL" id="DS115098">
    <property type="protein sequence ID" value="EAX85026.1"/>
    <property type="molecule type" value="Genomic_DNA"/>
</dbReference>
<organism evidence="1 2">
    <name type="scientific">Trichomonas vaginalis (strain ATCC PRA-98 / G3)</name>
    <dbReference type="NCBI Taxonomy" id="412133"/>
    <lineage>
        <taxon>Eukaryota</taxon>
        <taxon>Metamonada</taxon>
        <taxon>Parabasalia</taxon>
        <taxon>Trichomonadida</taxon>
        <taxon>Trichomonadidae</taxon>
        <taxon>Trichomonas</taxon>
    </lineage>
</organism>
<accession>A2GCU2</accession>
<dbReference type="VEuPathDB" id="TrichDB:TVAG_586070"/>
<gene>
    <name evidence="1" type="ORF">TVAG_586070</name>
</gene>
<dbReference type="RefSeq" id="XP_001297956.1">
    <property type="nucleotide sequence ID" value="XM_001297955.1"/>
</dbReference>
<dbReference type="AlphaFoldDB" id="A2GCU2"/>
<reference evidence="1" key="1">
    <citation type="submission" date="2006-10" db="EMBL/GenBank/DDBJ databases">
        <authorList>
            <person name="Amadeo P."/>
            <person name="Zhao Q."/>
            <person name="Wortman J."/>
            <person name="Fraser-Liggett C."/>
            <person name="Carlton J."/>
        </authorList>
    </citation>
    <scope>NUCLEOTIDE SEQUENCE</scope>
    <source>
        <strain evidence="1">G3</strain>
    </source>
</reference>
<dbReference type="VEuPathDB" id="TrichDB:TVAGG3_0793310"/>
<sequence length="173" mass="20510">MEDDQQGQRIVIIREPPKKRISDEYSEFRKKMDIRRRKVSKLYPFVEKFLNSFPKLKRRTDIMKLALRIGELVQIPVDRNAKRLNEPLICWFCENWQLVSKLVLPTYVELFMQPEVVDVNPQNVENDQDIQKLDQEIQKIMQEIGDMDQFEIDVDNINLSRSESSDTSGPNPQ</sequence>
<evidence type="ECO:0000313" key="2">
    <source>
        <dbReference type="Proteomes" id="UP000001542"/>
    </source>
</evidence>
<keyword evidence="2" id="KW-1185">Reference proteome</keyword>